<evidence type="ECO:0000313" key="2">
    <source>
        <dbReference type="Proteomes" id="UP001232063"/>
    </source>
</evidence>
<evidence type="ECO:0000313" key="1">
    <source>
        <dbReference type="EMBL" id="MDJ1503095.1"/>
    </source>
</evidence>
<comment type="caution">
    <text evidence="1">The sequence shown here is derived from an EMBL/GenBank/DDBJ whole genome shotgun (WGS) entry which is preliminary data.</text>
</comment>
<dbReference type="AlphaFoldDB" id="A0AAE3R809"/>
<dbReference type="Gene3D" id="2.180.10.10">
    <property type="entry name" value="RHS repeat-associated core"/>
    <property type="match status" value="1"/>
</dbReference>
<dbReference type="RefSeq" id="WP_314513573.1">
    <property type="nucleotide sequence ID" value="NZ_JASJOU010000007.1"/>
</dbReference>
<dbReference type="Proteomes" id="UP001232063">
    <property type="component" value="Unassembled WGS sequence"/>
</dbReference>
<proteinExistence type="predicted"/>
<dbReference type="EMBL" id="JASJOU010000007">
    <property type="protein sequence ID" value="MDJ1503095.1"/>
    <property type="molecule type" value="Genomic_DNA"/>
</dbReference>
<name>A0AAE3R809_9BACT</name>
<keyword evidence="2" id="KW-1185">Reference proteome</keyword>
<sequence length="293" mass="34086">MCKRSEKANVIMIRSCFVLLLLGQFISCSSLDRSTSIPFKSKAISFNPPADEFKFSERLLLDKIPLTIIRKHKIKSVTQERVSIDGGKENVIFSFIEKFDENGHKIYEQWSAWNGGPNYKYESDGDNKLLSVALIDSTDNMLGEIKYTYDKQGKLRKIGDYKLEYYANGLVKSIEDKSEIEKYKYDENGNLVHINFNLLPGTVACGNRITEWKGEYNNQNQLIKEYRIGFPDHITNDIHYSETGTIVYMNTTSNFDNHTHVDYRYREGILTERKTSDKKGKLLFIERYTYETY</sequence>
<protein>
    <submittedName>
        <fullName evidence="1">Uncharacterized protein</fullName>
    </submittedName>
</protein>
<reference evidence="1" key="1">
    <citation type="submission" date="2023-05" db="EMBL/GenBank/DDBJ databases">
        <authorList>
            <person name="Zhang X."/>
        </authorList>
    </citation>
    <scope>NUCLEOTIDE SEQUENCE</scope>
    <source>
        <strain evidence="1">BD1B2-1</strain>
    </source>
</reference>
<gene>
    <name evidence="1" type="ORF">QNI22_20670</name>
</gene>
<organism evidence="1 2">
    <name type="scientific">Xanthocytophaga agilis</name>
    <dbReference type="NCBI Taxonomy" id="3048010"/>
    <lineage>
        <taxon>Bacteria</taxon>
        <taxon>Pseudomonadati</taxon>
        <taxon>Bacteroidota</taxon>
        <taxon>Cytophagia</taxon>
        <taxon>Cytophagales</taxon>
        <taxon>Rhodocytophagaceae</taxon>
        <taxon>Xanthocytophaga</taxon>
    </lineage>
</organism>
<accession>A0AAE3R809</accession>